<dbReference type="EMBL" id="UINC01174699">
    <property type="protein sequence ID" value="SVD80951.1"/>
    <property type="molecule type" value="Genomic_DNA"/>
</dbReference>
<accession>A0A382YDH6</accession>
<dbReference type="AlphaFoldDB" id="A0A382YDH6"/>
<reference evidence="3" key="1">
    <citation type="submission" date="2018-05" db="EMBL/GenBank/DDBJ databases">
        <authorList>
            <person name="Lanie J.A."/>
            <person name="Ng W.-L."/>
            <person name="Kazmierczak K.M."/>
            <person name="Andrzejewski T.M."/>
            <person name="Davidsen T.M."/>
            <person name="Wayne K.J."/>
            <person name="Tettelin H."/>
            <person name="Glass J.I."/>
            <person name="Rusch D."/>
            <person name="Podicherti R."/>
            <person name="Tsui H.-C.T."/>
            <person name="Winkler M.E."/>
        </authorList>
    </citation>
    <scope>NUCLEOTIDE SEQUENCE</scope>
</reference>
<feature type="compositionally biased region" description="Polar residues" evidence="2">
    <location>
        <begin position="180"/>
        <end position="195"/>
    </location>
</feature>
<sequence>TETPDGVDMLKAVDNGVLNAAYQAPSMSEVADEHAEKAAEQEDLTELQSRRANAIADAIDAGGTDEIHAEAAEFVDAANEKADVADSAVNQWLEDVAVSEAMNDPDMTPEVAETELEVATVAYDDAVNSAASLHDQADADAAAMTEITTELQEKATDQQTAIDDALAAGYTMEEIQAYMSAQSEAGGRQTSSRRTTQADDDDPLLKIFDAQKAVQDLLASATAVVADAQASSAAASRADAVTALLSQSKAEAEAVVEAVDDPVM</sequence>
<organism evidence="3">
    <name type="scientific">marine metagenome</name>
    <dbReference type="NCBI Taxonomy" id="408172"/>
    <lineage>
        <taxon>unclassified sequences</taxon>
        <taxon>metagenomes</taxon>
        <taxon>ecological metagenomes</taxon>
    </lineage>
</organism>
<gene>
    <name evidence="3" type="ORF">METZ01_LOCUS433805</name>
</gene>
<protein>
    <submittedName>
        <fullName evidence="3">Uncharacterized protein</fullName>
    </submittedName>
</protein>
<feature type="region of interest" description="Disordered" evidence="2">
    <location>
        <begin position="180"/>
        <end position="200"/>
    </location>
</feature>
<feature type="non-terminal residue" evidence="3">
    <location>
        <position position="264"/>
    </location>
</feature>
<proteinExistence type="predicted"/>
<keyword evidence="1" id="KW-0175">Coiled coil</keyword>
<evidence type="ECO:0000313" key="3">
    <source>
        <dbReference type="EMBL" id="SVD80951.1"/>
    </source>
</evidence>
<name>A0A382YDH6_9ZZZZ</name>
<evidence type="ECO:0000256" key="1">
    <source>
        <dbReference type="SAM" id="Coils"/>
    </source>
</evidence>
<feature type="coiled-coil region" evidence="1">
    <location>
        <begin position="30"/>
        <end position="57"/>
    </location>
</feature>
<feature type="non-terminal residue" evidence="3">
    <location>
        <position position="1"/>
    </location>
</feature>
<evidence type="ECO:0000256" key="2">
    <source>
        <dbReference type="SAM" id="MobiDB-lite"/>
    </source>
</evidence>